<dbReference type="Gene3D" id="3.40.50.150">
    <property type="entry name" value="Vaccinia Virus protein VP39"/>
    <property type="match status" value="1"/>
</dbReference>
<dbReference type="InterPro" id="IPR050602">
    <property type="entry name" value="Malonyl-ACP_OMT"/>
</dbReference>
<feature type="domain" description="Methyltransferase type 11" evidence="4">
    <location>
        <begin position="108"/>
        <end position="196"/>
    </location>
</feature>
<dbReference type="GO" id="GO:0032981">
    <property type="term" value="P:mitochondrial respiratory chain complex I assembly"/>
    <property type="evidence" value="ECO:0007669"/>
    <property type="project" value="TreeGrafter"/>
</dbReference>
<accession>A0AAP0NFL3</accession>
<reference evidence="5 6" key="1">
    <citation type="journal article" date="2024" name="Plant J.">
        <title>Genome sequences and population genomics reveal climatic adaptation and genomic divergence between two closely related sweetgum species.</title>
        <authorList>
            <person name="Xu W.Q."/>
            <person name="Ren C.Q."/>
            <person name="Zhang X.Y."/>
            <person name="Comes H.P."/>
            <person name="Liu X.H."/>
            <person name="Li Y.G."/>
            <person name="Kettle C.J."/>
            <person name="Jalonen R."/>
            <person name="Gaisberger H."/>
            <person name="Ma Y.Z."/>
            <person name="Qiu Y.X."/>
        </authorList>
    </citation>
    <scope>NUCLEOTIDE SEQUENCE [LARGE SCALE GENOMIC DNA]</scope>
    <source>
        <strain evidence="5">Hangzhou</strain>
    </source>
</reference>
<dbReference type="GO" id="GO:0008757">
    <property type="term" value="F:S-adenosylmethionine-dependent methyltransferase activity"/>
    <property type="evidence" value="ECO:0007669"/>
    <property type="project" value="InterPro"/>
</dbReference>
<dbReference type="Gene3D" id="3.40.1740.10">
    <property type="entry name" value="VC0467-like"/>
    <property type="match status" value="1"/>
</dbReference>
<feature type="compositionally biased region" description="Low complexity" evidence="3">
    <location>
        <begin position="446"/>
        <end position="460"/>
    </location>
</feature>
<dbReference type="CDD" id="cd02440">
    <property type="entry name" value="AdoMet_MTases"/>
    <property type="match status" value="1"/>
</dbReference>
<dbReference type="GO" id="GO:0005739">
    <property type="term" value="C:mitochondrion"/>
    <property type="evidence" value="ECO:0007669"/>
    <property type="project" value="TreeGrafter"/>
</dbReference>
<dbReference type="AlphaFoldDB" id="A0AAP0NFL3"/>
<dbReference type="SUPFAM" id="SSF53335">
    <property type="entry name" value="S-adenosyl-L-methionine-dependent methyltransferases"/>
    <property type="match status" value="1"/>
</dbReference>
<gene>
    <name evidence="5" type="ORF">L1049_026842</name>
</gene>
<protein>
    <recommendedName>
        <fullName evidence="4">Methyltransferase type 11 domain-containing protein</fullName>
    </recommendedName>
</protein>
<keyword evidence="1" id="KW-0489">Methyltransferase</keyword>
<dbReference type="InterPro" id="IPR003774">
    <property type="entry name" value="AlgH-like"/>
</dbReference>
<evidence type="ECO:0000256" key="3">
    <source>
        <dbReference type="SAM" id="MobiDB-lite"/>
    </source>
</evidence>
<evidence type="ECO:0000256" key="2">
    <source>
        <dbReference type="ARBA" id="ARBA00022679"/>
    </source>
</evidence>
<keyword evidence="6" id="KW-1185">Reference proteome</keyword>
<organism evidence="5 6">
    <name type="scientific">Liquidambar formosana</name>
    <name type="common">Formosan gum</name>
    <dbReference type="NCBI Taxonomy" id="63359"/>
    <lineage>
        <taxon>Eukaryota</taxon>
        <taxon>Viridiplantae</taxon>
        <taxon>Streptophyta</taxon>
        <taxon>Embryophyta</taxon>
        <taxon>Tracheophyta</taxon>
        <taxon>Spermatophyta</taxon>
        <taxon>Magnoliopsida</taxon>
        <taxon>eudicotyledons</taxon>
        <taxon>Gunneridae</taxon>
        <taxon>Pentapetalae</taxon>
        <taxon>Saxifragales</taxon>
        <taxon>Altingiaceae</taxon>
        <taxon>Liquidambar</taxon>
    </lineage>
</organism>
<dbReference type="SUPFAM" id="SSF143456">
    <property type="entry name" value="VC0467-like"/>
    <property type="match status" value="1"/>
</dbReference>
<dbReference type="InterPro" id="IPR029063">
    <property type="entry name" value="SAM-dependent_MTases_sf"/>
</dbReference>
<dbReference type="Pfam" id="PF08241">
    <property type="entry name" value="Methyltransf_11"/>
    <property type="match status" value="1"/>
</dbReference>
<evidence type="ECO:0000313" key="5">
    <source>
        <dbReference type="EMBL" id="KAK9271252.1"/>
    </source>
</evidence>
<dbReference type="EMBL" id="JBBPBK010000014">
    <property type="protein sequence ID" value="KAK9271252.1"/>
    <property type="molecule type" value="Genomic_DNA"/>
</dbReference>
<evidence type="ECO:0000313" key="6">
    <source>
        <dbReference type="Proteomes" id="UP001415857"/>
    </source>
</evidence>
<name>A0AAP0NFL3_LIQFO</name>
<feature type="region of interest" description="Disordered" evidence="3">
    <location>
        <begin position="419"/>
        <end position="466"/>
    </location>
</feature>
<dbReference type="GO" id="GO:0032259">
    <property type="term" value="P:methylation"/>
    <property type="evidence" value="ECO:0007669"/>
    <property type="project" value="UniProtKB-KW"/>
</dbReference>
<proteinExistence type="predicted"/>
<evidence type="ECO:0000256" key="1">
    <source>
        <dbReference type="ARBA" id="ARBA00022603"/>
    </source>
</evidence>
<evidence type="ECO:0000259" key="4">
    <source>
        <dbReference type="Pfam" id="PF08241"/>
    </source>
</evidence>
<dbReference type="PANTHER" id="PTHR13090:SF1">
    <property type="entry name" value="ARGININE-HYDROXYLASE NDUFAF5, MITOCHONDRIAL"/>
    <property type="match status" value="1"/>
</dbReference>
<comment type="caution">
    <text evidence="5">The sequence shown here is derived from an EMBL/GenBank/DDBJ whole genome shotgun (WGS) entry which is preliminary data.</text>
</comment>
<keyword evidence="2" id="KW-0808">Transferase</keyword>
<dbReference type="Proteomes" id="UP001415857">
    <property type="component" value="Unassembled WGS sequence"/>
</dbReference>
<dbReference type="Pfam" id="PF02622">
    <property type="entry name" value="DUF179"/>
    <property type="match status" value="1"/>
</dbReference>
<sequence length="706" mass="78545">MRAFTATISRRRLLWRRKEPLLSLFFSYEPFCTDGGGGGGGDGIESSRVKVFDRHLKRKQRDRAAWLMRPKDSLVDTVAENLLDRLEDCKKTFPTALCLGGSLLAIRRLLRGRGSIENLIMMDTSYDMLKLCRDSEQDVSKADIETSFVVGDEEFLPVKESSLDLIISCLGLHWTNDLPGAMIQCRLALKPDGLFLAAILGGETLKELRIACTIAQMEREGGISPRVSPLAQVRDAGNLLTRAGLTLPSVDVDEYTVRYKSALELIEHLRSMGESNALLQRNNILNRETALATAAIYDSMFAAEDGTIPATFQVIYMTGWREHPSQQKAKRRGSATISFEDIQRQFGNVAMDLWCVHVKNTYGSPFLLGRNSFPEKPLPISWNLGKMGCLRGGKDGRVFEITVSKRQASRYRSFVVRAMGKKNHENSSSSGNGDRSVPEGDGIEGNNPSSDSNKSNDTPSQKSHRITLNWREVRAALFAREQAEKLDADAHKQDETSNESRPLGLKWAHPISVPETGCVLVATEKLDGVRTFERTVVLLLRSGTRHPQEGPFGVVINRPLHKKIKHMKPTNLDLATTFADCSLHFGGPLEASMFLLKSGEKSQLPGFEEVMPGLCFGARNSLDEAAGMVKKGVVKPQNFRFFVGYAGWQLDQLRDEIESDYWYVAACSSNLIFGGSTDSSEGLWEEILQLMGGHYSELSRKPKQDK</sequence>
<dbReference type="PANTHER" id="PTHR13090">
    <property type="entry name" value="ARGININE-HYDROXYLASE NDUFAF5, MITOCHONDRIAL"/>
    <property type="match status" value="1"/>
</dbReference>
<dbReference type="InterPro" id="IPR013216">
    <property type="entry name" value="Methyltransf_11"/>
</dbReference>